<dbReference type="PROSITE" id="PS51257">
    <property type="entry name" value="PROKAR_LIPOPROTEIN"/>
    <property type="match status" value="1"/>
</dbReference>
<feature type="region of interest" description="Disordered" evidence="1">
    <location>
        <begin position="66"/>
        <end position="162"/>
    </location>
</feature>
<reference evidence="2" key="1">
    <citation type="journal article" date="2020" name="Stud. Mycol.">
        <title>101 Dothideomycetes genomes: a test case for predicting lifestyles and emergence of pathogens.</title>
        <authorList>
            <person name="Haridas S."/>
            <person name="Albert R."/>
            <person name="Binder M."/>
            <person name="Bloem J."/>
            <person name="Labutti K."/>
            <person name="Salamov A."/>
            <person name="Andreopoulos B."/>
            <person name="Baker S."/>
            <person name="Barry K."/>
            <person name="Bills G."/>
            <person name="Bluhm B."/>
            <person name="Cannon C."/>
            <person name="Castanera R."/>
            <person name="Culley D."/>
            <person name="Daum C."/>
            <person name="Ezra D."/>
            <person name="Gonzalez J."/>
            <person name="Henrissat B."/>
            <person name="Kuo A."/>
            <person name="Liang C."/>
            <person name="Lipzen A."/>
            <person name="Lutzoni F."/>
            <person name="Magnuson J."/>
            <person name="Mondo S."/>
            <person name="Nolan M."/>
            <person name="Ohm R."/>
            <person name="Pangilinan J."/>
            <person name="Park H.-J."/>
            <person name="Ramirez L."/>
            <person name="Alfaro M."/>
            <person name="Sun H."/>
            <person name="Tritt A."/>
            <person name="Yoshinaga Y."/>
            <person name="Zwiers L.-H."/>
            <person name="Turgeon B."/>
            <person name="Goodwin S."/>
            <person name="Spatafora J."/>
            <person name="Crous P."/>
            <person name="Grigoriev I."/>
        </authorList>
    </citation>
    <scope>NUCLEOTIDE SEQUENCE</scope>
    <source>
        <strain evidence="2">CBS 107.79</strain>
    </source>
</reference>
<evidence type="ECO:0000313" key="2">
    <source>
        <dbReference type="EMBL" id="KAF1964337.1"/>
    </source>
</evidence>
<gene>
    <name evidence="2" type="ORF">BU23DRAFT_64008</name>
</gene>
<evidence type="ECO:0000313" key="3">
    <source>
        <dbReference type="Proteomes" id="UP000800036"/>
    </source>
</evidence>
<accession>A0A6A5UT88</accession>
<feature type="compositionally biased region" description="Polar residues" evidence="1">
    <location>
        <begin position="85"/>
        <end position="98"/>
    </location>
</feature>
<dbReference type="OrthoDB" id="3799525at2759"/>
<keyword evidence="3" id="KW-1185">Reference proteome</keyword>
<dbReference type="AlphaFoldDB" id="A0A6A5UT88"/>
<evidence type="ECO:0000256" key="1">
    <source>
        <dbReference type="SAM" id="MobiDB-lite"/>
    </source>
</evidence>
<dbReference type="EMBL" id="ML976792">
    <property type="protein sequence ID" value="KAF1964337.1"/>
    <property type="molecule type" value="Genomic_DNA"/>
</dbReference>
<proteinExistence type="predicted"/>
<dbReference type="Proteomes" id="UP000800036">
    <property type="component" value="Unassembled WGS sequence"/>
</dbReference>
<protein>
    <submittedName>
        <fullName evidence="2">Uncharacterized protein</fullName>
    </submittedName>
</protein>
<sequence length="348" mass="39168">MMFEISRGLCNIAWSIHMSSGCTPEYDALLLVLGGAQQLTGENTDRVIFSRWKDAAPHFARNPLFVNSQANKPVQMGEPGAIRQTPRQARSVSSTPQAKVQDPRRSRRRGRPSLKKRELEGMLTPAVSGNPSPVDGIDTNHPKDEVPEDETSDAKPEDSEYVPAPLRWVKAPPTTGMMSTQALEYVFNQRKPARGKDANNDPYNAYAFGNGPREVAPFRPLHLIRGVKSADVSGWAENLRWATEQYATFGETGWTECPEHMDAIVQIRQEHIWASGELYLSIQDEWTQKEEDEVWVETMMRGTLASMEYREPHPALSVWGDIAIENPRHVMGLPGEPALIMRPWPSRR</sequence>
<organism evidence="2 3">
    <name type="scientific">Bimuria novae-zelandiae CBS 107.79</name>
    <dbReference type="NCBI Taxonomy" id="1447943"/>
    <lineage>
        <taxon>Eukaryota</taxon>
        <taxon>Fungi</taxon>
        <taxon>Dikarya</taxon>
        <taxon>Ascomycota</taxon>
        <taxon>Pezizomycotina</taxon>
        <taxon>Dothideomycetes</taxon>
        <taxon>Pleosporomycetidae</taxon>
        <taxon>Pleosporales</taxon>
        <taxon>Massarineae</taxon>
        <taxon>Didymosphaeriaceae</taxon>
        <taxon>Bimuria</taxon>
    </lineage>
</organism>
<name>A0A6A5UT88_9PLEO</name>
<feature type="compositionally biased region" description="Basic residues" evidence="1">
    <location>
        <begin position="105"/>
        <end position="114"/>
    </location>
</feature>